<evidence type="ECO:0000313" key="7">
    <source>
        <dbReference type="Proteomes" id="UP000476934"/>
    </source>
</evidence>
<evidence type="ECO:0000256" key="2">
    <source>
        <dbReference type="PROSITE-ProRule" id="PRU00703"/>
    </source>
</evidence>
<accession>A0A0A6V858</accession>
<evidence type="ECO:0000313" key="4">
    <source>
        <dbReference type="EMBL" id="KHD84255.1"/>
    </source>
</evidence>
<sequence length="215" mass="24669">MIVEEIMQTNLKTLTENDSVSSALLLMRHEKIRHIPLINEQNTLIGLITERDMKEVAPNSLFPEKNHEKLSLPLKKIMKTNVITAHPLDFIEDIAAVMYEKRIGCLPIIEQQKLVGLVTSTDILRTFVEITGANQPSSQIEIKVKNSTDVLHHIIGILRQHHIRIQSMFIYPDKTNAQNKIIVFRISTMNPVTIIAHLKKEGYDVLWPNMPRTLR</sequence>
<organism evidence="4 6">
    <name type="scientific">Heyndrickxia ginsengihumi</name>
    <dbReference type="NCBI Taxonomy" id="363870"/>
    <lineage>
        <taxon>Bacteria</taxon>
        <taxon>Bacillati</taxon>
        <taxon>Bacillota</taxon>
        <taxon>Bacilli</taxon>
        <taxon>Bacillales</taxon>
        <taxon>Bacillaceae</taxon>
        <taxon>Heyndrickxia</taxon>
    </lineage>
</organism>
<gene>
    <name evidence="5" type="ORF">G4D61_16570</name>
    <name evidence="4" type="ORF">NG54_16760</name>
</gene>
<evidence type="ECO:0000313" key="6">
    <source>
        <dbReference type="Proteomes" id="UP000030588"/>
    </source>
</evidence>
<dbReference type="EMBL" id="JRUN01000078">
    <property type="protein sequence ID" value="KHD84255.1"/>
    <property type="molecule type" value="Genomic_DNA"/>
</dbReference>
<dbReference type="OrthoDB" id="9781631at2"/>
<dbReference type="SUPFAM" id="SSF55021">
    <property type="entry name" value="ACT-like"/>
    <property type="match status" value="1"/>
</dbReference>
<comment type="caution">
    <text evidence="4">The sequence shown here is derived from an EMBL/GenBank/DDBJ whole genome shotgun (WGS) entry which is preliminary data.</text>
</comment>
<keyword evidence="7" id="KW-1185">Reference proteome</keyword>
<dbReference type="PANTHER" id="PTHR43080:SF2">
    <property type="entry name" value="CBS DOMAIN-CONTAINING PROTEIN"/>
    <property type="match status" value="1"/>
</dbReference>
<reference evidence="5 7" key="3">
    <citation type="submission" date="2020-03" db="EMBL/GenBank/DDBJ databases">
        <title>Bacillus aquiflavi sp. nov., isolated from yellow water of strong flavor Chinese baijiu in Yibin region of China.</title>
        <authorList>
            <person name="Xie J."/>
        </authorList>
    </citation>
    <scope>NUCLEOTIDE SEQUENCE [LARGE SCALE GENOMIC DNA]</scope>
    <source>
        <strain evidence="5 7">Gsoil 114</strain>
    </source>
</reference>
<dbReference type="SMART" id="SM00116">
    <property type="entry name" value="CBS"/>
    <property type="match status" value="2"/>
</dbReference>
<dbReference type="AlphaFoldDB" id="A0A0A6V858"/>
<proteinExistence type="predicted"/>
<dbReference type="InterPro" id="IPR045865">
    <property type="entry name" value="ACT-like_dom_sf"/>
</dbReference>
<dbReference type="InterPro" id="IPR046342">
    <property type="entry name" value="CBS_dom_sf"/>
</dbReference>
<evidence type="ECO:0000313" key="5">
    <source>
        <dbReference type="EMBL" id="NEY21540.1"/>
    </source>
</evidence>
<evidence type="ECO:0000256" key="1">
    <source>
        <dbReference type="ARBA" id="ARBA00023122"/>
    </source>
</evidence>
<protein>
    <submittedName>
        <fullName evidence="4">Acetoin utilization protein AcuB</fullName>
    </submittedName>
    <submittedName>
        <fullName evidence="5">CBS domain-containing protein</fullName>
    </submittedName>
</protein>
<feature type="domain" description="CBS" evidence="3">
    <location>
        <begin position="78"/>
        <end position="137"/>
    </location>
</feature>
<dbReference type="PROSITE" id="PS51371">
    <property type="entry name" value="CBS"/>
    <property type="match status" value="2"/>
</dbReference>
<dbReference type="SUPFAM" id="SSF54631">
    <property type="entry name" value="CBS-domain pair"/>
    <property type="match status" value="1"/>
</dbReference>
<dbReference type="RefSeq" id="WP_025731200.1">
    <property type="nucleotide sequence ID" value="NZ_JAAIWK010000038.1"/>
</dbReference>
<dbReference type="InterPro" id="IPR000644">
    <property type="entry name" value="CBS_dom"/>
</dbReference>
<dbReference type="CDD" id="cd04584">
    <property type="entry name" value="CBS_pair_AcuB_like"/>
    <property type="match status" value="1"/>
</dbReference>
<reference evidence="4 6" key="1">
    <citation type="submission" date="2014-10" db="EMBL/GenBank/DDBJ databases">
        <title>Draft genome of phytase producing Bacillus ginsengihumi strain M2.11.</title>
        <authorList>
            <person name="Toymentseva A."/>
            <person name="Boulygina E.A."/>
            <person name="Kazakov S.V."/>
            <person name="Kayumov I."/>
            <person name="Suleimanova A.D."/>
            <person name="Mardanova A.M."/>
            <person name="Maria S.N."/>
            <person name="Sergey M.Y."/>
            <person name="Sharipova M.R."/>
        </authorList>
    </citation>
    <scope>NUCLEOTIDE SEQUENCE [LARGE SCALE GENOMIC DNA]</scope>
    <source>
        <strain evidence="4 6">M2.11</strain>
    </source>
</reference>
<dbReference type="CDD" id="cd04883">
    <property type="entry name" value="ACT_AcuB"/>
    <property type="match status" value="1"/>
</dbReference>
<dbReference type="Proteomes" id="UP000476934">
    <property type="component" value="Unassembled WGS sequence"/>
</dbReference>
<keyword evidence="1 2" id="KW-0129">CBS domain</keyword>
<reference evidence="5 7" key="2">
    <citation type="submission" date="2020-02" db="EMBL/GenBank/DDBJ databases">
        <authorList>
            <person name="Feng H."/>
        </authorList>
    </citation>
    <scope>NUCLEOTIDE SEQUENCE [LARGE SCALE GENOMIC DNA]</scope>
    <source>
        <strain evidence="5 7">Gsoil 114</strain>
    </source>
</reference>
<dbReference type="PANTHER" id="PTHR43080">
    <property type="entry name" value="CBS DOMAIN-CONTAINING PROTEIN CBSX3, MITOCHONDRIAL"/>
    <property type="match status" value="1"/>
</dbReference>
<dbReference type="EMBL" id="JAAIWK010000038">
    <property type="protein sequence ID" value="NEY21540.1"/>
    <property type="molecule type" value="Genomic_DNA"/>
</dbReference>
<evidence type="ECO:0000259" key="3">
    <source>
        <dbReference type="PROSITE" id="PS51371"/>
    </source>
</evidence>
<dbReference type="Pfam" id="PF00571">
    <property type="entry name" value="CBS"/>
    <property type="match status" value="2"/>
</dbReference>
<dbReference type="STRING" id="363870.NG54_16760"/>
<dbReference type="Gene3D" id="3.10.580.10">
    <property type="entry name" value="CBS-domain"/>
    <property type="match status" value="1"/>
</dbReference>
<name>A0A0A6V858_9BACI</name>
<dbReference type="InterPro" id="IPR051257">
    <property type="entry name" value="Diverse_CBS-Domain"/>
</dbReference>
<dbReference type="Proteomes" id="UP000030588">
    <property type="component" value="Unassembled WGS sequence"/>
</dbReference>
<feature type="domain" description="CBS" evidence="3">
    <location>
        <begin position="7"/>
        <end position="64"/>
    </location>
</feature>